<feature type="domain" description="Histone deacetylase" evidence="6">
    <location>
        <begin position="26"/>
        <end position="310"/>
    </location>
</feature>
<evidence type="ECO:0000256" key="5">
    <source>
        <dbReference type="SAM" id="MobiDB-lite"/>
    </source>
</evidence>
<dbReference type="Gene3D" id="3.40.800.20">
    <property type="entry name" value="Histone deacetylase domain"/>
    <property type="match status" value="1"/>
</dbReference>
<dbReference type="GO" id="GO:0004407">
    <property type="term" value="F:histone deacetylase activity"/>
    <property type="evidence" value="ECO:0007669"/>
    <property type="project" value="TreeGrafter"/>
</dbReference>
<comment type="similarity">
    <text evidence="2">Belongs to the histone deacetylase family.</text>
</comment>
<name>A0AAW5R7F5_9HYPH</name>
<organism evidence="7 8">
    <name type="scientific">Microbaculum marinisediminis</name>
    <dbReference type="NCBI Taxonomy" id="2931392"/>
    <lineage>
        <taxon>Bacteria</taxon>
        <taxon>Pseudomonadati</taxon>
        <taxon>Pseudomonadota</taxon>
        <taxon>Alphaproteobacteria</taxon>
        <taxon>Hyphomicrobiales</taxon>
        <taxon>Tepidamorphaceae</taxon>
        <taxon>Microbaculum</taxon>
    </lineage>
</organism>
<dbReference type="InterPro" id="IPR023801">
    <property type="entry name" value="His_deacetylse_dom"/>
</dbReference>
<dbReference type="PANTHER" id="PTHR10625">
    <property type="entry name" value="HISTONE DEACETYLASE HDAC1-RELATED"/>
    <property type="match status" value="1"/>
</dbReference>
<evidence type="ECO:0000313" key="8">
    <source>
        <dbReference type="Proteomes" id="UP001320898"/>
    </source>
</evidence>
<dbReference type="SUPFAM" id="SSF52768">
    <property type="entry name" value="Arginase/deacetylase"/>
    <property type="match status" value="1"/>
</dbReference>
<dbReference type="GO" id="GO:0045150">
    <property type="term" value="P:acetoin catabolic process"/>
    <property type="evidence" value="ECO:0007669"/>
    <property type="project" value="UniProtKB-KW"/>
</dbReference>
<reference evidence="7 8" key="1">
    <citation type="submission" date="2022-04" db="EMBL/GenBank/DDBJ databases">
        <authorList>
            <person name="Ye Y.-Q."/>
            <person name="Du Z.-J."/>
        </authorList>
    </citation>
    <scope>NUCLEOTIDE SEQUENCE [LARGE SCALE GENOMIC DNA]</scope>
    <source>
        <strain evidence="7 8">A6E488</strain>
    </source>
</reference>
<dbReference type="InterPro" id="IPR003085">
    <property type="entry name" value="AcuC"/>
</dbReference>
<dbReference type="AlphaFoldDB" id="A0AAW5R7F5"/>
<comment type="caution">
    <text evidence="7">The sequence shown here is derived from an EMBL/GenBank/DDBJ whole genome shotgun (WGS) entry which is preliminary data.</text>
</comment>
<accession>A0AAW5R7F5</accession>
<dbReference type="PRINTS" id="PR01270">
    <property type="entry name" value="HDASUPER"/>
</dbReference>
<evidence type="ECO:0000256" key="4">
    <source>
        <dbReference type="ARBA" id="ARBA00022627"/>
    </source>
</evidence>
<protein>
    <recommendedName>
        <fullName evidence="3">Acetoin utilization protein AcuC</fullName>
    </recommendedName>
</protein>
<feature type="compositionally biased region" description="Low complexity" evidence="5">
    <location>
        <begin position="372"/>
        <end position="406"/>
    </location>
</feature>
<dbReference type="GO" id="GO:0040029">
    <property type="term" value="P:epigenetic regulation of gene expression"/>
    <property type="evidence" value="ECO:0007669"/>
    <property type="project" value="TreeGrafter"/>
</dbReference>
<dbReference type="RefSeq" id="WP_261618179.1">
    <property type="nucleotide sequence ID" value="NZ_JALIDZ010000013.1"/>
</dbReference>
<dbReference type="InterPro" id="IPR037138">
    <property type="entry name" value="His_deacetylse_dom_sf"/>
</dbReference>
<dbReference type="InterPro" id="IPR023696">
    <property type="entry name" value="Ureohydrolase_dom_sf"/>
</dbReference>
<dbReference type="InterPro" id="IPR000286">
    <property type="entry name" value="HDACs"/>
</dbReference>
<dbReference type="EMBL" id="JALIDZ010000013">
    <property type="protein sequence ID" value="MCT8974593.1"/>
    <property type="molecule type" value="Genomic_DNA"/>
</dbReference>
<dbReference type="CDD" id="cd09994">
    <property type="entry name" value="HDAC_AcuC_like"/>
    <property type="match status" value="1"/>
</dbReference>
<evidence type="ECO:0000256" key="1">
    <source>
        <dbReference type="ARBA" id="ARBA00005101"/>
    </source>
</evidence>
<proteinExistence type="inferred from homology"/>
<evidence type="ECO:0000259" key="6">
    <source>
        <dbReference type="Pfam" id="PF00850"/>
    </source>
</evidence>
<feature type="region of interest" description="Disordered" evidence="5">
    <location>
        <begin position="372"/>
        <end position="414"/>
    </location>
</feature>
<dbReference type="Pfam" id="PF00850">
    <property type="entry name" value="Hist_deacetyl"/>
    <property type="match status" value="1"/>
</dbReference>
<keyword evidence="8" id="KW-1185">Reference proteome</keyword>
<keyword evidence="4" id="KW-0006">Acetoin catabolism</keyword>
<comment type="pathway">
    <text evidence="1">Ketone degradation; acetoin degradation.</text>
</comment>
<dbReference type="Proteomes" id="UP001320898">
    <property type="component" value="Unassembled WGS sequence"/>
</dbReference>
<gene>
    <name evidence="7" type="ORF">MUB46_22230</name>
</gene>
<evidence type="ECO:0000256" key="2">
    <source>
        <dbReference type="ARBA" id="ARBA00005947"/>
    </source>
</evidence>
<sequence length="414" mass="44422">MSRRTGMPSRFISSEIYRETGYGSNHPLAIQRIGTVLSLCEQLGWLEPHGARAYVDSPVATLDDLLKLHAPDYVAALQAAETGGVSAAMRERYRIGTMENPVFKGLFRRASTSVGGSILAARLAAEGGIAYHPSGGTHHGMRDHASGFCYFNDPAFAVLTFLEQGFERVLYVDLDAHHGDGVEAAFRGHDDVFLISIHEENRWPNTGRLDDRSTGNARNIPVPRELNDTEFDFLLDQAVLPLARRFAPQAVVVTCGADGLAGDPLSAMALSNGCLWDAVMRLAALSPSTVVLGGGGYNPWTVARCWAGLWGRLSDQAIPDALPPESVALLRALDCDLVDDEDRLPRWYTTLVDPRNDGPVRERVKEIAAAVLAPAAPTGPTPHEADAGTAATTETGTETGTGTGTTRFSEDVSA</sequence>
<dbReference type="PANTHER" id="PTHR10625:SF10">
    <property type="entry name" value="HISTONE DEACETYLASE HDAC1"/>
    <property type="match status" value="1"/>
</dbReference>
<evidence type="ECO:0000256" key="3">
    <source>
        <dbReference type="ARBA" id="ARBA00020218"/>
    </source>
</evidence>
<evidence type="ECO:0000313" key="7">
    <source>
        <dbReference type="EMBL" id="MCT8974593.1"/>
    </source>
</evidence>